<reference evidence="2" key="1">
    <citation type="submission" date="2019-11" db="EMBL/GenBank/DDBJ databases">
        <authorList>
            <person name="Feng L."/>
        </authorList>
    </citation>
    <scope>NUCLEOTIDE SEQUENCE</scope>
    <source>
        <strain evidence="2">BhanseniiLFYP23</strain>
    </source>
</reference>
<dbReference type="EMBL" id="CACRSY010000006">
    <property type="protein sequence ID" value="VYS81895.1"/>
    <property type="molecule type" value="Genomic_DNA"/>
</dbReference>
<dbReference type="PROSITE" id="PS51257">
    <property type="entry name" value="PROKAR_LIPOPROTEIN"/>
    <property type="match status" value="1"/>
</dbReference>
<gene>
    <name evidence="2" type="ORF">BHLFYP23_01684</name>
</gene>
<dbReference type="SMART" id="SM00909">
    <property type="entry name" value="Germane"/>
    <property type="match status" value="2"/>
</dbReference>
<sequence>MKGKRQGILFLLLCFVIVAVTGCSKKEEKNEKREYQMYYLSPTESSLETDEYKPTKRTTEAMVKEIGEMLDETPKKEEHFRLLPKDVNILECSYDGEKVVVNFNENYKKMKNTREILVRAGIVKAFTQIPGVEYVEFTENGAPMTDSEGVEIGKMDRNTFVENEGENVNSYVHSNLNLYFADESGSSLVKETVSAYYNSNVPVEREVVERLLKGPKTEGLKPTLSPNTKILGVSIVEGICYVNLDKSFLTDSMDVQEKLPIYSIVNSLTDACNIRAVQISVEGETKVTFRETMKLDEPYHADYGLLKEEESE</sequence>
<dbReference type="InterPro" id="IPR019606">
    <property type="entry name" value="GerMN"/>
</dbReference>
<dbReference type="AlphaFoldDB" id="A0A6N2RPX6"/>
<feature type="domain" description="GerMN" evidence="1">
    <location>
        <begin position="63"/>
        <end position="148"/>
    </location>
</feature>
<feature type="domain" description="GerMN" evidence="1">
    <location>
        <begin position="204"/>
        <end position="290"/>
    </location>
</feature>
<dbReference type="RefSeq" id="WP_156341920.1">
    <property type="nucleotide sequence ID" value="NZ_CACRSY010000006.1"/>
</dbReference>
<protein>
    <submittedName>
        <fullName evidence="2">Sporulation and spore germination</fullName>
    </submittedName>
</protein>
<organism evidence="2">
    <name type="scientific">Blautia hansenii</name>
    <name type="common">Ruminococcus hansenii</name>
    <dbReference type="NCBI Taxonomy" id="1322"/>
    <lineage>
        <taxon>Bacteria</taxon>
        <taxon>Bacillati</taxon>
        <taxon>Bacillota</taxon>
        <taxon>Clostridia</taxon>
        <taxon>Lachnospirales</taxon>
        <taxon>Lachnospiraceae</taxon>
        <taxon>Blautia</taxon>
    </lineage>
</organism>
<dbReference type="Pfam" id="PF10646">
    <property type="entry name" value="Germane"/>
    <property type="match status" value="2"/>
</dbReference>
<proteinExistence type="predicted"/>
<name>A0A6N2RPX6_BLAHA</name>
<evidence type="ECO:0000313" key="2">
    <source>
        <dbReference type="EMBL" id="VYS81895.1"/>
    </source>
</evidence>
<accession>A0A6N2RPX6</accession>
<evidence type="ECO:0000259" key="1">
    <source>
        <dbReference type="SMART" id="SM00909"/>
    </source>
</evidence>